<dbReference type="InterPro" id="IPR037847">
    <property type="entry name" value="GRAMDC4"/>
</dbReference>
<gene>
    <name evidence="3" type="ORF">GP486_006703</name>
</gene>
<keyword evidence="2" id="KW-0812">Transmembrane</keyword>
<evidence type="ECO:0000256" key="2">
    <source>
        <dbReference type="SAM" id="Phobius"/>
    </source>
</evidence>
<dbReference type="PANTHER" id="PTHR37402:SF1">
    <property type="entry name" value="GRAM DOMAIN-CONTAINING PROTEIN 4"/>
    <property type="match status" value="1"/>
</dbReference>
<dbReference type="AlphaFoldDB" id="A0A9P8IE13"/>
<keyword evidence="4" id="KW-1185">Reference proteome</keyword>
<protein>
    <submittedName>
        <fullName evidence="3">Uncharacterized protein</fullName>
    </submittedName>
</protein>
<dbReference type="EMBL" id="JAGHQM010001599">
    <property type="protein sequence ID" value="KAH0553106.1"/>
    <property type="molecule type" value="Genomic_DNA"/>
</dbReference>
<feature type="transmembrane region" description="Helical" evidence="2">
    <location>
        <begin position="429"/>
        <end position="447"/>
    </location>
</feature>
<feature type="compositionally biased region" description="Basic residues" evidence="1">
    <location>
        <begin position="137"/>
        <end position="146"/>
    </location>
</feature>
<feature type="transmembrane region" description="Helical" evidence="2">
    <location>
        <begin position="323"/>
        <end position="349"/>
    </location>
</feature>
<dbReference type="PANTHER" id="PTHR37402">
    <property type="entry name" value="GRAM DOMAIN-CONTAINING PROTEIN 4"/>
    <property type="match status" value="1"/>
</dbReference>
<organism evidence="3 4">
    <name type="scientific">Trichoglossum hirsutum</name>
    <dbReference type="NCBI Taxonomy" id="265104"/>
    <lineage>
        <taxon>Eukaryota</taxon>
        <taxon>Fungi</taxon>
        <taxon>Dikarya</taxon>
        <taxon>Ascomycota</taxon>
        <taxon>Pezizomycotina</taxon>
        <taxon>Geoglossomycetes</taxon>
        <taxon>Geoglossales</taxon>
        <taxon>Geoglossaceae</taxon>
        <taxon>Trichoglossum</taxon>
    </lineage>
</organism>
<feature type="compositionally biased region" description="Basic and acidic residues" evidence="1">
    <location>
        <begin position="515"/>
        <end position="526"/>
    </location>
</feature>
<feature type="compositionally biased region" description="Basic and acidic residues" evidence="1">
    <location>
        <begin position="41"/>
        <end position="84"/>
    </location>
</feature>
<name>A0A9P8IE13_9PEZI</name>
<evidence type="ECO:0000256" key="1">
    <source>
        <dbReference type="SAM" id="MobiDB-lite"/>
    </source>
</evidence>
<reference evidence="3" key="1">
    <citation type="submission" date="2021-03" db="EMBL/GenBank/DDBJ databases">
        <title>Comparative genomics and phylogenomic investigation of the class Geoglossomycetes provide insights into ecological specialization and systematics.</title>
        <authorList>
            <person name="Melie T."/>
            <person name="Pirro S."/>
            <person name="Miller A.N."/>
            <person name="Quandt A."/>
        </authorList>
    </citation>
    <scope>NUCLEOTIDE SEQUENCE</scope>
    <source>
        <strain evidence="3">CAQ_001_2017</strain>
    </source>
</reference>
<feature type="region of interest" description="Disordered" evidence="1">
    <location>
        <begin position="515"/>
        <end position="556"/>
    </location>
</feature>
<evidence type="ECO:0000313" key="4">
    <source>
        <dbReference type="Proteomes" id="UP000750711"/>
    </source>
</evidence>
<keyword evidence="2" id="KW-1133">Transmembrane helix</keyword>
<evidence type="ECO:0000313" key="3">
    <source>
        <dbReference type="EMBL" id="KAH0553106.1"/>
    </source>
</evidence>
<feature type="region of interest" description="Disordered" evidence="1">
    <location>
        <begin position="1"/>
        <end position="165"/>
    </location>
</feature>
<accession>A0A9P8IE13</accession>
<feature type="compositionally biased region" description="Polar residues" evidence="1">
    <location>
        <begin position="90"/>
        <end position="106"/>
    </location>
</feature>
<dbReference type="GO" id="GO:0006915">
    <property type="term" value="P:apoptotic process"/>
    <property type="evidence" value="ECO:0007669"/>
    <property type="project" value="InterPro"/>
</dbReference>
<keyword evidence="2" id="KW-0472">Membrane</keyword>
<dbReference type="Proteomes" id="UP000750711">
    <property type="component" value="Unassembled WGS sequence"/>
</dbReference>
<proteinExistence type="predicted"/>
<comment type="caution">
    <text evidence="3">The sequence shown here is derived from an EMBL/GenBank/DDBJ whole genome shotgun (WGS) entry which is preliminary data.</text>
</comment>
<sequence>METLDRRSDGNGPYHQSDVLSEGIPSITPAANIDDGLAASPERETHDTEQERPNGSREAEAKAERPGRDEGPESTTSDRGDVNGEKAPGNINTDPAFNPTDVSTETETNKSDERVGTAGRAKHTKLKLQPLAYSTSRPKRSIRSAAKRATAGRLSKAQGPFAPRRSDLQIVKAHDEPQRPESQTGLPAGLKHEAVGSQEALNMAQKQREGALVAWITGRHVQKVKVVPKPQLAFPKPGDFVERDSEGEEVRVRWEHWLGHLLLFYSQDFTARYVDEFVGLPFDVNTLISYTERLIVASAPWQAWLMHVRRVYRWEDPAETSRWFALFVLLWYNSKIMTFVYGYIIYMVVRNYYFPSSIESLRESITRSTDREATAHKFSEFIGRYGQDDWLQPALDQLGPFIQIQIGDMANFLEVMYNLYHWKSPQKTVASLYFFITCFLISAMADMEFCMKIFWFIVGGTFFICWPISSRYPRYRYLVSPIKWVLWDIPTHPEWVFRYLRREAQLSRGVLVREKTEQVHNGKNRPEGQNGRLRHHSPPEASSDDEDEDWRSIGSTTSNLEDQGILSFKCECSGTSGKLTISSSGIYFTRIRPPKDELWRRYFLDLAAMSKARPFFPRPHPPSPQNR</sequence>
<feature type="transmembrane region" description="Helical" evidence="2">
    <location>
        <begin position="453"/>
        <end position="469"/>
    </location>
</feature>